<dbReference type="PANTHER" id="PTHR33361:SF2">
    <property type="entry name" value="DUF885 DOMAIN-CONTAINING PROTEIN"/>
    <property type="match status" value="1"/>
</dbReference>
<feature type="chain" id="PRO_5029855062" description="Angiotensin-converting enzyme" evidence="1">
    <location>
        <begin position="27"/>
        <end position="767"/>
    </location>
</feature>
<organism evidence="2 3">
    <name type="scientific">Clytia hemisphaerica</name>
    <dbReference type="NCBI Taxonomy" id="252671"/>
    <lineage>
        <taxon>Eukaryota</taxon>
        <taxon>Metazoa</taxon>
        <taxon>Cnidaria</taxon>
        <taxon>Hydrozoa</taxon>
        <taxon>Hydroidolina</taxon>
        <taxon>Leptothecata</taxon>
        <taxon>Obeliida</taxon>
        <taxon>Clytiidae</taxon>
        <taxon>Clytia</taxon>
    </lineage>
</organism>
<protein>
    <recommendedName>
        <fullName evidence="4">Angiotensin-converting enzyme</fullName>
    </recommendedName>
</protein>
<proteinExistence type="predicted"/>
<dbReference type="PANTHER" id="PTHR33361">
    <property type="entry name" value="GLR0591 PROTEIN"/>
    <property type="match status" value="1"/>
</dbReference>
<keyword evidence="1" id="KW-0732">Signal</keyword>
<feature type="signal peptide" evidence="1">
    <location>
        <begin position="1"/>
        <end position="26"/>
    </location>
</feature>
<dbReference type="OrthoDB" id="5959877at2759"/>
<name>A0A7M5VFQ8_9CNID</name>
<evidence type="ECO:0000256" key="1">
    <source>
        <dbReference type="SAM" id="SignalP"/>
    </source>
</evidence>
<evidence type="ECO:0000313" key="2">
    <source>
        <dbReference type="EnsemblMetazoa" id="CLYHEMP011084.1"/>
    </source>
</evidence>
<dbReference type="InterPro" id="IPR010281">
    <property type="entry name" value="DUF885"/>
</dbReference>
<dbReference type="AlphaFoldDB" id="A0A7M5VFQ8"/>
<accession>A0A7M5VFQ8</accession>
<dbReference type="Pfam" id="PF05960">
    <property type="entry name" value="DUF885"/>
    <property type="match status" value="1"/>
</dbReference>
<dbReference type="EnsemblMetazoa" id="CLYHEMT011084.1">
    <property type="protein sequence ID" value="CLYHEMP011084.1"/>
    <property type="gene ID" value="CLYHEMG011084"/>
</dbReference>
<keyword evidence="3" id="KW-1185">Reference proteome</keyword>
<sequence length="767" mass="89399">FTMKDLYHNILYIAIIVVVMLDLACARASSNECSLSSEAKNKHLFKQFREIQTEYYTLQPYLIASNLEYDGSHVKMQYAPYLPTPENLERIANKSAHLLNKLEHWNGARSELKPREERLIHQFKYFLKSNFDSIYEGYYDGMWMLGPDYFCEQPICYALEYFHQALQRMLEIDGSILTLTDMRNMISLVKEHRKTFEQYLKNMKNGVNSGMVWSEEVCKASSKTFRKIYRDVRTKPEGILKMKFAKVLMNGIRTQKGLYKKLGGPELEQFRIDHGDYETQLNKTIIEYIGKPVHDLIKYMKDEHIQHCPPSSISSGLGSLPLKYVYKNGQIDGDATQKLPGTKTPINVTAGYKRLLAYYTSGNYTGDNAFEVGTKLADSYYKEVEELAMEITDIDNKKEAITELKKRLKSKDFIFNKEPFPESESDDEAHEKCDSEEDAKLNCPKRWKAFEAWKNNNTEILKEASSRIKNLFYTEGANKTTPDCKVQIVPDYDPTNGVPSYLESDPDCDEPAEYFLPFFKNKMGPSFDDYNTNFHEARPGHHLQIQGYLENFMDECEDISMWINNLVDYYPSFSEGWGLYSENPILLKDVNLLEDKLYPKYGALKWQIWRALRLVADVGFHQRGISRDEILKKFQKYTWDTSDTVEKELTRYQGTPGQATSYTLGQQTILKLRNYTRQQLGSKFDIREFHYALLSVGQAPFDYIKLHLENYVKCKNGNHKDFKFCDLVLNSDSGSRKRGYMINDPVKIKRQTLIKKFSRTTRKYKHL</sequence>
<evidence type="ECO:0000313" key="3">
    <source>
        <dbReference type="Proteomes" id="UP000594262"/>
    </source>
</evidence>
<evidence type="ECO:0008006" key="4">
    <source>
        <dbReference type="Google" id="ProtNLM"/>
    </source>
</evidence>
<dbReference type="Proteomes" id="UP000594262">
    <property type="component" value="Unplaced"/>
</dbReference>
<reference evidence="2" key="1">
    <citation type="submission" date="2021-01" db="UniProtKB">
        <authorList>
            <consortium name="EnsemblMetazoa"/>
        </authorList>
    </citation>
    <scope>IDENTIFICATION</scope>
</reference>